<dbReference type="RefSeq" id="WP_084063125.1">
    <property type="nucleotide sequence ID" value="NZ_FWXO01000008.1"/>
</dbReference>
<sequence length="174" mass="20620">MNEEKTEKKENVMVDKFLVHLLDCNDTDNLIIKGHILTEHALHFFIEMNSIEKLNFKKIKFTYSNKIEIAKILGLYKENPELYNELKLLNRLRNSIAHNLKYDQKTLNDFLLGFDKYKGFFQSEKFKRLSSDKEIFYENNGGKITVKGEHMILMFYISSICMSIFGSYKPKKEK</sequence>
<evidence type="ECO:0000313" key="1">
    <source>
        <dbReference type="EMBL" id="SMC87859.1"/>
    </source>
</evidence>
<proteinExistence type="predicted"/>
<protein>
    <submittedName>
        <fullName evidence="1">Uncharacterized protein</fullName>
    </submittedName>
</protein>
<dbReference type="AlphaFoldDB" id="A0A1W2CRM8"/>
<dbReference type="EMBL" id="FWXO01000008">
    <property type="protein sequence ID" value="SMC87859.1"/>
    <property type="molecule type" value="Genomic_DNA"/>
</dbReference>
<dbReference type="OrthoDB" id="1435503at2"/>
<evidence type="ECO:0000313" key="2">
    <source>
        <dbReference type="Proteomes" id="UP000192360"/>
    </source>
</evidence>
<accession>A0A1W2CRM8</accession>
<gene>
    <name evidence="1" type="ORF">SAMN05660703_3158</name>
</gene>
<dbReference type="Proteomes" id="UP000192360">
    <property type="component" value="Unassembled WGS sequence"/>
</dbReference>
<reference evidence="1 2" key="1">
    <citation type="submission" date="2017-04" db="EMBL/GenBank/DDBJ databases">
        <authorList>
            <person name="Afonso C.L."/>
            <person name="Miller P.J."/>
            <person name="Scott M.A."/>
            <person name="Spackman E."/>
            <person name="Goraichik I."/>
            <person name="Dimitrov K.M."/>
            <person name="Suarez D.L."/>
            <person name="Swayne D.E."/>
        </authorList>
    </citation>
    <scope>NUCLEOTIDE SEQUENCE [LARGE SCALE GENOMIC DNA]</scope>
    <source>
        <strain evidence="1 2">DSM 21164</strain>
    </source>
</reference>
<organism evidence="1 2">
    <name type="scientific">Cellulophaga tyrosinoxydans</name>
    <dbReference type="NCBI Taxonomy" id="504486"/>
    <lineage>
        <taxon>Bacteria</taxon>
        <taxon>Pseudomonadati</taxon>
        <taxon>Bacteroidota</taxon>
        <taxon>Flavobacteriia</taxon>
        <taxon>Flavobacteriales</taxon>
        <taxon>Flavobacteriaceae</taxon>
        <taxon>Cellulophaga</taxon>
    </lineage>
</organism>
<keyword evidence="2" id="KW-1185">Reference proteome</keyword>
<name>A0A1W2CRM8_9FLAO</name>